<comment type="caution">
    <text evidence="2">The sequence shown here is derived from an EMBL/GenBank/DDBJ whole genome shotgun (WGS) entry which is preliminary data.</text>
</comment>
<proteinExistence type="predicted"/>
<evidence type="ECO:0000259" key="1">
    <source>
        <dbReference type="PROSITE" id="PS51459"/>
    </source>
</evidence>
<dbReference type="AlphaFoldDB" id="A0A6I4LZ49"/>
<dbReference type="PROSITE" id="PS51459">
    <property type="entry name" value="FIDO"/>
    <property type="match status" value="1"/>
</dbReference>
<feature type="domain" description="Fido" evidence="1">
    <location>
        <begin position="39"/>
        <end position="205"/>
    </location>
</feature>
<evidence type="ECO:0000313" key="2">
    <source>
        <dbReference type="EMBL" id="MVZ98169.1"/>
    </source>
</evidence>
<dbReference type="InterPro" id="IPR036597">
    <property type="entry name" value="Fido-like_dom_sf"/>
</dbReference>
<dbReference type="InterPro" id="IPR003812">
    <property type="entry name" value="Fido"/>
</dbReference>
<reference evidence="2 3" key="1">
    <citation type="submission" date="2019-01" db="EMBL/GenBank/DDBJ databases">
        <title>Sphingorhabdus lacus sp.nov., isolated from an oligotrophic freshwater lake.</title>
        <authorList>
            <person name="Park M."/>
        </authorList>
    </citation>
    <scope>NUCLEOTIDE SEQUENCE [LARGE SCALE GENOMIC DNA]</scope>
    <source>
        <strain evidence="2 3">IMCC26285</strain>
    </source>
</reference>
<name>A0A6I4LZ49_9SPHN</name>
<evidence type="ECO:0000313" key="3">
    <source>
        <dbReference type="Proteomes" id="UP000471147"/>
    </source>
</evidence>
<dbReference type="OrthoDB" id="9813719at2"/>
<dbReference type="Proteomes" id="UP000471147">
    <property type="component" value="Unassembled WGS sequence"/>
</dbReference>
<accession>A0A6I4LZ49</accession>
<organism evidence="2 3">
    <name type="scientific">Sphingorhabdus profundilacus</name>
    <dbReference type="NCBI Taxonomy" id="2509718"/>
    <lineage>
        <taxon>Bacteria</taxon>
        <taxon>Pseudomonadati</taxon>
        <taxon>Pseudomonadota</taxon>
        <taxon>Alphaproteobacteria</taxon>
        <taxon>Sphingomonadales</taxon>
        <taxon>Sphingomonadaceae</taxon>
        <taxon>Sphingorhabdus</taxon>
    </lineage>
</organism>
<gene>
    <name evidence="2" type="ORF">EUU23_10735</name>
</gene>
<protein>
    <recommendedName>
        <fullName evidence="1">Fido domain-containing protein</fullName>
    </recommendedName>
</protein>
<dbReference type="SUPFAM" id="SSF140931">
    <property type="entry name" value="Fic-like"/>
    <property type="match status" value="1"/>
</dbReference>
<sequence>MTIYPPWQVHSAEGYDEAMQLAAAEVFRNLQNNVDYRRAILTDPRDLHASLFRDFAPDSHPEYAGTYRGTVATSLEKREISAPMLFKPGGHFAFEAPEGLPDKVDFLLRQITQEIQEAHHAPTYTQLLMLTHLFCWWGKLHPFLDGNGHIQRILFAAAAVELGIPLLPRFAIHPRSYDRLLALPLEMFTRAAENQREQFIAMVAEYLSTWLAGPFDRPGSGIPDE</sequence>
<keyword evidence="3" id="KW-1185">Reference proteome</keyword>
<dbReference type="Gene3D" id="1.10.3290.10">
    <property type="entry name" value="Fido-like domain"/>
    <property type="match status" value="1"/>
</dbReference>
<dbReference type="Pfam" id="PF02661">
    <property type="entry name" value="Fic"/>
    <property type="match status" value="1"/>
</dbReference>
<dbReference type="EMBL" id="SDWJ01000002">
    <property type="protein sequence ID" value="MVZ98169.1"/>
    <property type="molecule type" value="Genomic_DNA"/>
</dbReference>